<sequence length="170" mass="20406">MNLLDVHNLLNFIWGETFRLNEELREKLKPLGFKVEPVEEVFNAYIYLDGEWREMLYPHPAFEIKPGGEVGATLQGFYFVFGILKEKISEEFVKEFIEKFRKSYIYGSENFLEDFYNYQSPKEPNEVFKEIKESEEKIINFEVGELTVEELERHLFDFIELIKKYSLFDL</sequence>
<dbReference type="Pfam" id="PF11447">
    <property type="entry name" value="DUF3201"/>
    <property type="match status" value="1"/>
</dbReference>
<evidence type="ECO:0008006" key="3">
    <source>
        <dbReference type="Google" id="ProtNLM"/>
    </source>
</evidence>
<gene>
    <name evidence="1" type="ORF">TBCH5v1_2095</name>
</gene>
<dbReference type="Gene3D" id="3.30.930.10">
    <property type="entry name" value="Bira Bifunctional Protein, Domain 2"/>
    <property type="match status" value="1"/>
</dbReference>
<dbReference type="AlphaFoldDB" id="A0A0S1XDZ9"/>
<evidence type="ECO:0000313" key="1">
    <source>
        <dbReference type="EMBL" id="ALM75997.1"/>
    </source>
</evidence>
<proteinExistence type="predicted"/>
<dbReference type="GeneID" id="26137321"/>
<dbReference type="RefSeq" id="WP_056934466.1">
    <property type="nucleotide sequence ID" value="NZ_CP013050.1"/>
</dbReference>
<dbReference type="PATRIC" id="fig|55802.8.peg.2077"/>
<dbReference type="SUPFAM" id="SSF142913">
    <property type="entry name" value="YktB/PF0168-like"/>
    <property type="match status" value="1"/>
</dbReference>
<dbReference type="EMBL" id="CP013050">
    <property type="protein sequence ID" value="ALM75997.1"/>
    <property type="molecule type" value="Genomic_DNA"/>
</dbReference>
<dbReference type="InterPro" id="IPR045864">
    <property type="entry name" value="aa-tRNA-synth_II/BPL/LPL"/>
</dbReference>
<evidence type="ECO:0000313" key="2">
    <source>
        <dbReference type="Proteomes" id="UP000066042"/>
    </source>
</evidence>
<organism evidence="1 2">
    <name type="scientific">Thermococcus barophilus</name>
    <dbReference type="NCBI Taxonomy" id="55802"/>
    <lineage>
        <taxon>Archaea</taxon>
        <taxon>Methanobacteriati</taxon>
        <taxon>Methanobacteriota</taxon>
        <taxon>Thermococci</taxon>
        <taxon>Thermococcales</taxon>
        <taxon>Thermococcaceae</taxon>
        <taxon>Thermococcus</taxon>
    </lineage>
</organism>
<reference evidence="1 2" key="1">
    <citation type="journal article" date="2016" name="Genome Announc.">
        <title>Complete genome sequence of the hyperthermophilic and piezophilic archaeon Thermococcus barophilus Ch5, capable of growth at the expense of hydrogenogenesis from carbon monoxide and formate.</title>
        <authorList>
            <person name="Oger P."/>
            <person name="Sokolova T.G."/>
            <person name="Kozhevnikova D.A."/>
            <person name="Taranov E.A."/>
            <person name="Vannier P."/>
            <person name="Lee H.S."/>
            <person name="Kwon K.K."/>
            <person name="Kang S.G."/>
            <person name="Lee J.H."/>
            <person name="Bonch-Osmolovskaya E.A."/>
            <person name="Lebedinsky A.V."/>
        </authorList>
    </citation>
    <scope>NUCLEOTIDE SEQUENCE [LARGE SCALE GENOMIC DNA]</scope>
    <source>
        <strain evidence="2">Ch5</strain>
    </source>
</reference>
<accession>A0A0S1XDZ9</accession>
<dbReference type="Proteomes" id="UP000066042">
    <property type="component" value="Chromosome"/>
</dbReference>
<name>A0A0S1XDZ9_THEBA</name>
<protein>
    <recommendedName>
        <fullName evidence="3">DUF3201 domain-containing protein</fullName>
    </recommendedName>
</protein>
<dbReference type="STRING" id="55802.TBCH5v1_2095"/>
<dbReference type="InterPro" id="IPR024505">
    <property type="entry name" value="DUF3201"/>
</dbReference>